<dbReference type="EMBL" id="JAUTBA010000001">
    <property type="protein sequence ID" value="MDQ1150169.1"/>
    <property type="molecule type" value="Genomic_DNA"/>
</dbReference>
<evidence type="ECO:0000313" key="2">
    <source>
        <dbReference type="Proteomes" id="UP001244640"/>
    </source>
</evidence>
<evidence type="ECO:0000313" key="1">
    <source>
        <dbReference type="EMBL" id="MDQ1150169.1"/>
    </source>
</evidence>
<name>A0ABU0U5D7_9SPHI</name>
<keyword evidence="2" id="KW-1185">Reference proteome</keyword>
<proteinExistence type="predicted"/>
<dbReference type="Proteomes" id="UP001244640">
    <property type="component" value="Unassembled WGS sequence"/>
</dbReference>
<reference evidence="1 2" key="1">
    <citation type="submission" date="2023-07" db="EMBL/GenBank/DDBJ databases">
        <title>Functional and genomic diversity of the sorghum phyllosphere microbiome.</title>
        <authorList>
            <person name="Shade A."/>
        </authorList>
    </citation>
    <scope>NUCLEOTIDE SEQUENCE [LARGE SCALE GENOMIC DNA]</scope>
    <source>
        <strain evidence="1 2">SORGH_AS_0892</strain>
    </source>
</reference>
<sequence length="125" mass="13965">MKLIESIQYAPADQIVRWIPAGNSITVQPLNGWADLPMHVASGEYTETSKDDKSGRMNTITISARLKEEVTLPETLIIRVNFCNGTNIIVGSPDIPVYVTYNNSLFLNTITISHNTFYRPIPMLP</sequence>
<comment type="caution">
    <text evidence="1">The sequence shown here is derived from an EMBL/GenBank/DDBJ whole genome shotgun (WGS) entry which is preliminary data.</text>
</comment>
<protein>
    <submittedName>
        <fullName evidence="1">Uncharacterized protein</fullName>
    </submittedName>
</protein>
<accession>A0ABU0U5D7</accession>
<organism evidence="1 2">
    <name type="scientific">Sphingobacterium zeae</name>
    <dbReference type="NCBI Taxonomy" id="1776859"/>
    <lineage>
        <taxon>Bacteria</taxon>
        <taxon>Pseudomonadati</taxon>
        <taxon>Bacteroidota</taxon>
        <taxon>Sphingobacteriia</taxon>
        <taxon>Sphingobacteriales</taxon>
        <taxon>Sphingobacteriaceae</taxon>
        <taxon>Sphingobacterium</taxon>
    </lineage>
</organism>
<dbReference type="RefSeq" id="WP_307185864.1">
    <property type="nucleotide sequence ID" value="NZ_JAUTBA010000001.1"/>
</dbReference>
<gene>
    <name evidence="1" type="ORF">QE382_002153</name>
</gene>